<evidence type="ECO:0000256" key="8">
    <source>
        <dbReference type="ARBA" id="ARBA00039149"/>
    </source>
</evidence>
<comment type="similarity">
    <text evidence="7">Belongs to the QueC family.</text>
</comment>
<keyword evidence="4" id="KW-0547">Nucleotide-binding</keyword>
<dbReference type="EC" id="6.3.4.20" evidence="8"/>
<comment type="catalytic activity">
    <reaction evidence="9">
        <text>7-carboxy-7-carbaguanine + NH4(+) + 2 ATP = 7-cyano-7-carbaguanine + 2 AMP + 2 diphosphate + 2 H(+)</text>
        <dbReference type="Rhea" id="RHEA:27982"/>
        <dbReference type="ChEBI" id="CHEBI:15378"/>
        <dbReference type="ChEBI" id="CHEBI:28938"/>
        <dbReference type="ChEBI" id="CHEBI:30616"/>
        <dbReference type="ChEBI" id="CHEBI:33019"/>
        <dbReference type="ChEBI" id="CHEBI:45075"/>
        <dbReference type="ChEBI" id="CHEBI:61036"/>
        <dbReference type="ChEBI" id="CHEBI:456215"/>
        <dbReference type="EC" id="6.3.4.20"/>
    </reaction>
</comment>
<dbReference type="PANTHER" id="PTHR42914">
    <property type="entry name" value="7-CYANO-7-DEAZAGUANINE SYNTHASE"/>
    <property type="match status" value="1"/>
</dbReference>
<proteinExistence type="inferred from homology"/>
<protein>
    <recommendedName>
        <fullName evidence="8">7-cyano-7-deazaguanine synthase</fullName>
        <ecNumber evidence="8">6.3.4.20</ecNumber>
    </recommendedName>
</protein>
<keyword evidence="2" id="KW-0436">Ligase</keyword>
<dbReference type="GO" id="GO:0046872">
    <property type="term" value="F:metal ion binding"/>
    <property type="evidence" value="ECO:0007669"/>
    <property type="project" value="UniProtKB-KW"/>
</dbReference>
<dbReference type="EMBL" id="BK032819">
    <property type="protein sequence ID" value="DAF62020.1"/>
    <property type="molecule type" value="Genomic_DNA"/>
</dbReference>
<reference evidence="10" key="1">
    <citation type="journal article" date="2021" name="Proc. Natl. Acad. Sci. U.S.A.">
        <title>A Catalog of Tens of Thousands of Viruses from Human Metagenomes Reveals Hidden Associations with Chronic Diseases.</title>
        <authorList>
            <person name="Tisza M.J."/>
            <person name="Buck C.B."/>
        </authorList>
    </citation>
    <scope>NUCLEOTIDE SEQUENCE</scope>
    <source>
        <strain evidence="10">CtL4h4</strain>
    </source>
</reference>
<dbReference type="CDD" id="cd01995">
    <property type="entry name" value="QueC-like"/>
    <property type="match status" value="1"/>
</dbReference>
<dbReference type="PIRSF" id="PIRSF006293">
    <property type="entry name" value="ExsB"/>
    <property type="match status" value="1"/>
</dbReference>
<evidence type="ECO:0000256" key="7">
    <source>
        <dbReference type="ARBA" id="ARBA00037993"/>
    </source>
</evidence>
<evidence type="ECO:0000256" key="6">
    <source>
        <dbReference type="ARBA" id="ARBA00022840"/>
    </source>
</evidence>
<dbReference type="PANTHER" id="PTHR42914:SF1">
    <property type="entry name" value="7-CYANO-7-DEAZAGUANINE SYNTHASE"/>
    <property type="match status" value="1"/>
</dbReference>
<comment type="pathway">
    <text evidence="1">Purine metabolism; 7-cyano-7-deazaguanine biosynthesis.</text>
</comment>
<keyword evidence="6" id="KW-0067">ATP-binding</keyword>
<keyword evidence="5" id="KW-0862">Zinc</keyword>
<evidence type="ECO:0000256" key="3">
    <source>
        <dbReference type="ARBA" id="ARBA00022723"/>
    </source>
</evidence>
<name>A0A8S5TFE1_9VIRU</name>
<organism evidence="10">
    <name type="scientific">Phage sp. ctL4h4</name>
    <dbReference type="NCBI Taxonomy" id="2828005"/>
    <lineage>
        <taxon>Viruses</taxon>
    </lineage>
</organism>
<accession>A0A8S5TFE1</accession>
<evidence type="ECO:0000256" key="9">
    <source>
        <dbReference type="ARBA" id="ARBA00047890"/>
    </source>
</evidence>
<dbReference type="Pfam" id="PF06508">
    <property type="entry name" value="QueC"/>
    <property type="match status" value="1"/>
</dbReference>
<evidence type="ECO:0000256" key="5">
    <source>
        <dbReference type="ARBA" id="ARBA00022833"/>
    </source>
</evidence>
<dbReference type="InterPro" id="IPR018317">
    <property type="entry name" value="QueC"/>
</dbReference>
<dbReference type="SUPFAM" id="SSF52402">
    <property type="entry name" value="Adenine nucleotide alpha hydrolases-like"/>
    <property type="match status" value="1"/>
</dbReference>
<dbReference type="GO" id="GO:0005524">
    <property type="term" value="F:ATP binding"/>
    <property type="evidence" value="ECO:0007669"/>
    <property type="project" value="UniProtKB-KW"/>
</dbReference>
<sequence length="255" mass="29020">MTYTNFATKAVISLSGGLDSTMLLMHLFATGIKEVRAYSFEYGQKHDIELKKVKKNIKFLQSKGFNITHQIINLKDVFSDSASSLHKNGDDIPEGHYAEENMKSTVVENRNVIFSSIIYGKALGWANKTNENVFITLGIHNGDHSTYPDTRPESHEMAKELFRISNWGSERVDYIAPFEYIDKGEVLSSGILAMEQLHFTRAEIKKVLKNTHTCYNPDEKGHSCGKCGSCTERLEAFEKAKTKWKWIKKDPIPYQ</sequence>
<dbReference type="GO" id="GO:0016874">
    <property type="term" value="F:ligase activity"/>
    <property type="evidence" value="ECO:0007669"/>
    <property type="project" value="UniProtKB-KW"/>
</dbReference>
<evidence type="ECO:0000256" key="1">
    <source>
        <dbReference type="ARBA" id="ARBA00005061"/>
    </source>
</evidence>
<keyword evidence="3" id="KW-0479">Metal-binding</keyword>
<dbReference type="InterPro" id="IPR014729">
    <property type="entry name" value="Rossmann-like_a/b/a_fold"/>
</dbReference>
<evidence type="ECO:0000256" key="4">
    <source>
        <dbReference type="ARBA" id="ARBA00022741"/>
    </source>
</evidence>
<dbReference type="Gene3D" id="3.40.50.620">
    <property type="entry name" value="HUPs"/>
    <property type="match status" value="1"/>
</dbReference>
<evidence type="ECO:0000256" key="2">
    <source>
        <dbReference type="ARBA" id="ARBA00022598"/>
    </source>
</evidence>
<evidence type="ECO:0000313" key="10">
    <source>
        <dbReference type="EMBL" id="DAF62020.1"/>
    </source>
</evidence>